<dbReference type="EMBL" id="MU394353">
    <property type="protein sequence ID" value="KAI6083371.1"/>
    <property type="molecule type" value="Genomic_DNA"/>
</dbReference>
<protein>
    <submittedName>
        <fullName evidence="1">Uncharacterized protein</fullName>
    </submittedName>
</protein>
<gene>
    <name evidence="1" type="ORF">F4821DRAFT_245003</name>
</gene>
<reference evidence="1 2" key="1">
    <citation type="journal article" date="2022" name="New Phytol.">
        <title>Ecological generalism drives hyperdiversity of secondary metabolite gene clusters in xylarialean endophytes.</title>
        <authorList>
            <person name="Franco M.E.E."/>
            <person name="Wisecaver J.H."/>
            <person name="Arnold A.E."/>
            <person name="Ju Y.M."/>
            <person name="Slot J.C."/>
            <person name="Ahrendt S."/>
            <person name="Moore L.P."/>
            <person name="Eastman K.E."/>
            <person name="Scott K."/>
            <person name="Konkel Z."/>
            <person name="Mondo S.J."/>
            <person name="Kuo A."/>
            <person name="Hayes R.D."/>
            <person name="Haridas S."/>
            <person name="Andreopoulos B."/>
            <person name="Riley R."/>
            <person name="LaButti K."/>
            <person name="Pangilinan J."/>
            <person name="Lipzen A."/>
            <person name="Amirebrahimi M."/>
            <person name="Yan J."/>
            <person name="Adam C."/>
            <person name="Keymanesh K."/>
            <person name="Ng V."/>
            <person name="Louie K."/>
            <person name="Northen T."/>
            <person name="Drula E."/>
            <person name="Henrissat B."/>
            <person name="Hsieh H.M."/>
            <person name="Youens-Clark K."/>
            <person name="Lutzoni F."/>
            <person name="Miadlikowska J."/>
            <person name="Eastwood D.C."/>
            <person name="Hamelin R.C."/>
            <person name="Grigoriev I.V."/>
            <person name="U'Ren J.M."/>
        </authorList>
    </citation>
    <scope>NUCLEOTIDE SEQUENCE [LARGE SCALE GENOMIC DNA]</scope>
    <source>
        <strain evidence="1 2">ER1909</strain>
    </source>
</reference>
<dbReference type="Proteomes" id="UP001497680">
    <property type="component" value="Unassembled WGS sequence"/>
</dbReference>
<sequence length="90" mass="9781">MPSQPPNTSSSFLPEDRKLFGLGPDRRMPYSCTYCLGTPRLVKGCRPCNGTGLMWDSSQDSIYQGKDERQMTSGGPSPGSSSVPSYTQRG</sequence>
<keyword evidence="2" id="KW-1185">Reference proteome</keyword>
<name>A0ACC0CSB1_9PEZI</name>
<comment type="caution">
    <text evidence="1">The sequence shown here is derived from an EMBL/GenBank/DDBJ whole genome shotgun (WGS) entry which is preliminary data.</text>
</comment>
<organism evidence="1 2">
    <name type="scientific">Hypoxylon rubiginosum</name>
    <dbReference type="NCBI Taxonomy" id="110542"/>
    <lineage>
        <taxon>Eukaryota</taxon>
        <taxon>Fungi</taxon>
        <taxon>Dikarya</taxon>
        <taxon>Ascomycota</taxon>
        <taxon>Pezizomycotina</taxon>
        <taxon>Sordariomycetes</taxon>
        <taxon>Xylariomycetidae</taxon>
        <taxon>Xylariales</taxon>
        <taxon>Hypoxylaceae</taxon>
        <taxon>Hypoxylon</taxon>
    </lineage>
</organism>
<proteinExistence type="predicted"/>
<evidence type="ECO:0000313" key="2">
    <source>
        <dbReference type="Proteomes" id="UP001497680"/>
    </source>
</evidence>
<evidence type="ECO:0000313" key="1">
    <source>
        <dbReference type="EMBL" id="KAI6083371.1"/>
    </source>
</evidence>
<accession>A0ACC0CSB1</accession>